<gene>
    <name evidence="2" type="ORF">S03H2_12691</name>
</gene>
<evidence type="ECO:0000256" key="1">
    <source>
        <dbReference type="SAM" id="MobiDB-lite"/>
    </source>
</evidence>
<evidence type="ECO:0000313" key="2">
    <source>
        <dbReference type="EMBL" id="GAH47285.1"/>
    </source>
</evidence>
<proteinExistence type="predicted"/>
<accession>X1GQY4</accession>
<dbReference type="EMBL" id="BARU01006449">
    <property type="protein sequence ID" value="GAH47285.1"/>
    <property type="molecule type" value="Genomic_DNA"/>
</dbReference>
<name>X1GQY4_9ZZZZ</name>
<organism evidence="2">
    <name type="scientific">marine sediment metagenome</name>
    <dbReference type="NCBI Taxonomy" id="412755"/>
    <lineage>
        <taxon>unclassified sequences</taxon>
        <taxon>metagenomes</taxon>
        <taxon>ecological metagenomes</taxon>
    </lineage>
</organism>
<feature type="compositionally biased region" description="Low complexity" evidence="1">
    <location>
        <begin position="136"/>
        <end position="148"/>
    </location>
</feature>
<dbReference type="AlphaFoldDB" id="X1GQY4"/>
<feature type="region of interest" description="Disordered" evidence="1">
    <location>
        <begin position="128"/>
        <end position="154"/>
    </location>
</feature>
<feature type="non-terminal residue" evidence="2">
    <location>
        <position position="1"/>
    </location>
</feature>
<protein>
    <submittedName>
        <fullName evidence="2">Uncharacterized protein</fullName>
    </submittedName>
</protein>
<sequence length="154" mass="16632">NFFGIRLINHNPQTAYLTSSTLQWNTTYAPPMSFNNFKFQGTTYGGSSTSSPVSAGAPSIPLSTGADRWWEAYFNLNGQPFNGMYKGTLTFLFPGWGTCQIEGSYWAAPPPTPTQTPVWTATPPATKTFTPPPSTNTPTVTPTPTVTDTPPPFG</sequence>
<comment type="caution">
    <text evidence="2">The sequence shown here is derived from an EMBL/GenBank/DDBJ whole genome shotgun (WGS) entry which is preliminary data.</text>
</comment>
<reference evidence="2" key="1">
    <citation type="journal article" date="2014" name="Front. Microbiol.">
        <title>High frequency of phylogenetically diverse reductive dehalogenase-homologous genes in deep subseafloor sedimentary metagenomes.</title>
        <authorList>
            <person name="Kawai M."/>
            <person name="Futagami T."/>
            <person name="Toyoda A."/>
            <person name="Takaki Y."/>
            <person name="Nishi S."/>
            <person name="Hori S."/>
            <person name="Arai W."/>
            <person name="Tsubouchi T."/>
            <person name="Morono Y."/>
            <person name="Uchiyama I."/>
            <person name="Ito T."/>
            <person name="Fujiyama A."/>
            <person name="Inagaki F."/>
            <person name="Takami H."/>
        </authorList>
    </citation>
    <scope>NUCLEOTIDE SEQUENCE</scope>
    <source>
        <strain evidence="2">Expedition CK06-06</strain>
    </source>
</reference>